<feature type="region of interest" description="Disordered" evidence="12">
    <location>
        <begin position="510"/>
        <end position="529"/>
    </location>
</feature>
<dbReference type="EMBL" id="CAJNOJ010000083">
    <property type="protein sequence ID" value="CAF1064125.1"/>
    <property type="molecule type" value="Genomic_DNA"/>
</dbReference>
<proteinExistence type="predicted"/>
<evidence type="ECO:0000256" key="6">
    <source>
        <dbReference type="ARBA" id="ARBA00022902"/>
    </source>
</evidence>
<feature type="compositionally biased region" description="Polar residues" evidence="12">
    <location>
        <begin position="552"/>
        <end position="570"/>
    </location>
</feature>
<evidence type="ECO:0008006" key="18">
    <source>
        <dbReference type="Google" id="ProtNLM"/>
    </source>
</evidence>
<dbReference type="EMBL" id="CAJNOR010001303">
    <property type="protein sequence ID" value="CAF1117478.1"/>
    <property type="molecule type" value="Genomic_DNA"/>
</dbReference>
<name>A0A814Q9J4_ADIRI</name>
<evidence type="ECO:0000259" key="13">
    <source>
        <dbReference type="PROSITE" id="PS50105"/>
    </source>
</evidence>
<evidence type="ECO:0000256" key="7">
    <source>
        <dbReference type="ARBA" id="ARBA00023018"/>
    </source>
</evidence>
<sequence>MANILMHSTVPSLLTNTDSTSNLLVDTPTEASHTNNKYNGHVTRLRNVFAEHSLMANKFNSDDQTTDYQETKGIFQTLDATTPYQNDSQLTTKSMVNTNRQERSNHEISKQSSLNTSTNRSFDGVPNGNEDVSYAIINRRCSNNEQHYDFPADAIQQYKKQQRDENEIKPSTEQLTTRFVPFNVLKRMDHLNTVFVKPTKIDQSLPKLIFSDSEKHRLIQSNDNPTHHEADYTQVDNRSSSPVFYEKPGIPELPDEIASNEAGRVKFSHAPIRVYPTYSPSEYDRRNEDIDPFAAAAEYELEKRIEKMNVFSVEVEKGPDGLGISVLGMGVGADSGLEKLGIFVKSLNPQGIIAKDGRIQVGDQIIEVNEQSLVGVTHACATNVLKTTSGLVKFLIGREKEPEKSEIFALIQRSLQLDQQREDISQTFQQYHDAYYEQNFNDEEEPMDEKMSNEFEIEILKQCYESLERTLDTTEKEREHYRQLYQQAQNDFKQIEEKYSQAMALIKELQDRETESRRQQTELSEQHDQRVNQLMQKIDDLEKVIATSATRSENNLSSLKTTEYPTSYSPEMSERLTFRTRSSSGQPLITTNRLPMTVSSVRIPSLSLEKMLTRSPNDIDQWQMRSATMTTKSSDQFDRNASLNKSPSTKAYTMNIPGLHVSTPSLGGISSDSNFNDARTSITKDSSADKTSTEACSTDEYVEIKDWTTDRCIQWLTAQRMTPLIPIFLNRNIDGEKLLVLDGSKMKAMGIKSSKDRDQLKSKIKELKHVELNQLRDRLMAQSSVSYRSGTSEKKSRSSSLSKLRERRFFSSSFGK</sequence>
<feature type="region of interest" description="Disordered" evidence="12">
    <location>
        <begin position="97"/>
        <end position="127"/>
    </location>
</feature>
<keyword evidence="3" id="KW-0963">Cytoplasm</keyword>
<keyword evidence="17" id="KW-1185">Reference proteome</keyword>
<evidence type="ECO:0000256" key="2">
    <source>
        <dbReference type="ARBA" id="ARBA00022473"/>
    </source>
</evidence>
<dbReference type="PANTHER" id="PTHR16154">
    <property type="entry name" value="NEURABIN"/>
    <property type="match status" value="1"/>
</dbReference>
<keyword evidence="2" id="KW-0217">Developmental protein</keyword>
<keyword evidence="7" id="KW-0770">Synapse</keyword>
<evidence type="ECO:0000256" key="10">
    <source>
        <dbReference type="ARBA" id="ARBA00023212"/>
    </source>
</evidence>
<evidence type="ECO:0000256" key="5">
    <source>
        <dbReference type="ARBA" id="ARBA00022782"/>
    </source>
</evidence>
<reference evidence="16" key="1">
    <citation type="submission" date="2021-02" db="EMBL/GenBank/DDBJ databases">
        <authorList>
            <person name="Nowell W R."/>
        </authorList>
    </citation>
    <scope>NUCLEOTIDE SEQUENCE</scope>
</reference>
<feature type="compositionally biased region" description="Basic and acidic residues" evidence="12">
    <location>
        <begin position="100"/>
        <end position="109"/>
    </location>
</feature>
<dbReference type="Pfam" id="PF00595">
    <property type="entry name" value="PDZ"/>
    <property type="match status" value="1"/>
</dbReference>
<dbReference type="Pfam" id="PF07647">
    <property type="entry name" value="SAM_2"/>
    <property type="match status" value="1"/>
</dbReference>
<evidence type="ECO:0000313" key="16">
    <source>
        <dbReference type="EMBL" id="CAF1117478.1"/>
    </source>
</evidence>
<comment type="subcellular location">
    <subcellularLocation>
        <location evidence="1">Cytoplasm</location>
        <location evidence="1">Cytoskeleton</location>
    </subcellularLocation>
    <subcellularLocation>
        <location evidence="11">Synapse</location>
    </subcellularLocation>
</comment>
<dbReference type="Proteomes" id="UP000663852">
    <property type="component" value="Unassembled WGS sequence"/>
</dbReference>
<keyword evidence="9" id="KW-0009">Actin-binding</keyword>
<organism evidence="16 17">
    <name type="scientific">Adineta ricciae</name>
    <name type="common">Rotifer</name>
    <dbReference type="NCBI Taxonomy" id="249248"/>
    <lineage>
        <taxon>Eukaryota</taxon>
        <taxon>Metazoa</taxon>
        <taxon>Spiralia</taxon>
        <taxon>Gnathifera</taxon>
        <taxon>Rotifera</taxon>
        <taxon>Eurotatoria</taxon>
        <taxon>Bdelloidea</taxon>
        <taxon>Adinetida</taxon>
        <taxon>Adinetidae</taxon>
        <taxon>Adineta</taxon>
    </lineage>
</organism>
<evidence type="ECO:0000256" key="4">
    <source>
        <dbReference type="ARBA" id="ARBA00022553"/>
    </source>
</evidence>
<evidence type="ECO:0000256" key="9">
    <source>
        <dbReference type="ARBA" id="ARBA00023203"/>
    </source>
</evidence>
<accession>A0A814Q9J4</accession>
<dbReference type="InterPro" id="IPR043446">
    <property type="entry name" value="Neurabin-like"/>
</dbReference>
<feature type="domain" description="PDZ" evidence="14">
    <location>
        <begin position="312"/>
        <end position="400"/>
    </location>
</feature>
<dbReference type="GO" id="GO:0120025">
    <property type="term" value="C:plasma membrane bounded cell projection"/>
    <property type="evidence" value="ECO:0007669"/>
    <property type="project" value="UniProtKB-ARBA"/>
</dbReference>
<evidence type="ECO:0000256" key="11">
    <source>
        <dbReference type="ARBA" id="ARBA00034103"/>
    </source>
</evidence>
<dbReference type="GO" id="GO:0005856">
    <property type="term" value="C:cytoskeleton"/>
    <property type="evidence" value="ECO:0007669"/>
    <property type="project" value="UniProtKB-SubCell"/>
</dbReference>
<gene>
    <name evidence="15" type="ORF">EDS130_LOCUS18081</name>
    <name evidence="16" type="ORF">XAT740_LOCUS19196</name>
</gene>
<feature type="compositionally biased region" description="Polar residues" evidence="12">
    <location>
        <begin position="579"/>
        <end position="590"/>
    </location>
</feature>
<dbReference type="SMART" id="SM00454">
    <property type="entry name" value="SAM"/>
    <property type="match status" value="1"/>
</dbReference>
<dbReference type="SMART" id="SM00228">
    <property type="entry name" value="PDZ"/>
    <property type="match status" value="1"/>
</dbReference>
<dbReference type="PROSITE" id="PS50105">
    <property type="entry name" value="SAM_DOMAIN"/>
    <property type="match status" value="1"/>
</dbReference>
<feature type="region of interest" description="Disordered" evidence="12">
    <location>
        <begin position="783"/>
        <end position="816"/>
    </location>
</feature>
<dbReference type="OrthoDB" id="62701at2759"/>
<dbReference type="GO" id="GO:0007399">
    <property type="term" value="P:nervous system development"/>
    <property type="evidence" value="ECO:0007669"/>
    <property type="project" value="UniProtKB-KW"/>
</dbReference>
<evidence type="ECO:0000259" key="14">
    <source>
        <dbReference type="PROSITE" id="PS50106"/>
    </source>
</evidence>
<dbReference type="AlphaFoldDB" id="A0A814Q9J4"/>
<keyword evidence="10" id="KW-0206">Cytoskeleton</keyword>
<feature type="region of interest" description="Disordered" evidence="12">
    <location>
        <begin position="552"/>
        <end position="590"/>
    </location>
</feature>
<evidence type="ECO:0000256" key="8">
    <source>
        <dbReference type="ARBA" id="ARBA00023054"/>
    </source>
</evidence>
<dbReference type="Pfam" id="PF17817">
    <property type="entry name" value="PDZ_5"/>
    <property type="match status" value="1"/>
</dbReference>
<dbReference type="InterPro" id="IPR001660">
    <property type="entry name" value="SAM"/>
</dbReference>
<evidence type="ECO:0000256" key="3">
    <source>
        <dbReference type="ARBA" id="ARBA00022490"/>
    </source>
</evidence>
<feature type="compositionally biased region" description="Polar residues" evidence="12">
    <location>
        <begin position="110"/>
        <end position="121"/>
    </location>
</feature>
<dbReference type="SUPFAM" id="SSF50156">
    <property type="entry name" value="PDZ domain-like"/>
    <property type="match status" value="1"/>
</dbReference>
<dbReference type="InterPro" id="IPR036034">
    <property type="entry name" value="PDZ_sf"/>
</dbReference>
<dbReference type="Proteomes" id="UP000663828">
    <property type="component" value="Unassembled WGS sequence"/>
</dbReference>
<dbReference type="InterPro" id="IPR013761">
    <property type="entry name" value="SAM/pointed_sf"/>
</dbReference>
<comment type="caution">
    <text evidence="16">The sequence shown here is derived from an EMBL/GenBank/DDBJ whole genome shotgun (WGS) entry which is preliminary data.</text>
</comment>
<evidence type="ECO:0000256" key="1">
    <source>
        <dbReference type="ARBA" id="ARBA00004245"/>
    </source>
</evidence>
<dbReference type="GO" id="GO:0030154">
    <property type="term" value="P:cell differentiation"/>
    <property type="evidence" value="ECO:0007669"/>
    <property type="project" value="UniProtKB-KW"/>
</dbReference>
<evidence type="ECO:0000313" key="15">
    <source>
        <dbReference type="EMBL" id="CAF1064125.1"/>
    </source>
</evidence>
<dbReference type="GO" id="GO:0045202">
    <property type="term" value="C:synapse"/>
    <property type="evidence" value="ECO:0007669"/>
    <property type="project" value="UniProtKB-SubCell"/>
</dbReference>
<dbReference type="SUPFAM" id="SSF47769">
    <property type="entry name" value="SAM/Pointed domain"/>
    <property type="match status" value="1"/>
</dbReference>
<keyword evidence="6" id="KW-0524">Neurogenesis</keyword>
<keyword evidence="5" id="KW-0221">Differentiation</keyword>
<dbReference type="InterPro" id="IPR001478">
    <property type="entry name" value="PDZ"/>
</dbReference>
<keyword evidence="8" id="KW-0175">Coiled coil</keyword>
<dbReference type="GO" id="GO:0003779">
    <property type="term" value="F:actin binding"/>
    <property type="evidence" value="ECO:0007669"/>
    <property type="project" value="UniProtKB-KW"/>
</dbReference>
<evidence type="ECO:0000256" key="12">
    <source>
        <dbReference type="SAM" id="MobiDB-lite"/>
    </source>
</evidence>
<dbReference type="FunFam" id="2.30.42.10:FF:000010">
    <property type="entry name" value="Neurabin-1 isoform 1"/>
    <property type="match status" value="1"/>
</dbReference>
<feature type="domain" description="SAM" evidence="13">
    <location>
        <begin position="707"/>
        <end position="770"/>
    </location>
</feature>
<evidence type="ECO:0000313" key="17">
    <source>
        <dbReference type="Proteomes" id="UP000663828"/>
    </source>
</evidence>
<protein>
    <recommendedName>
        <fullName evidence="18">Neurabin-1</fullName>
    </recommendedName>
</protein>
<keyword evidence="4" id="KW-0597">Phosphoprotein</keyword>
<dbReference type="Gene3D" id="1.10.150.50">
    <property type="entry name" value="Transcription Factor, Ets-1"/>
    <property type="match status" value="1"/>
</dbReference>
<dbReference type="PANTHER" id="PTHR16154:SF6">
    <property type="entry name" value="SPINOPHILIN, ISOFORM J"/>
    <property type="match status" value="1"/>
</dbReference>
<dbReference type="Gene3D" id="2.30.42.10">
    <property type="match status" value="1"/>
</dbReference>
<dbReference type="PROSITE" id="PS50106">
    <property type="entry name" value="PDZ"/>
    <property type="match status" value="1"/>
</dbReference>
<dbReference type="InterPro" id="IPR040645">
    <property type="entry name" value="Neurabin-1/2_PDZ"/>
</dbReference>